<organism evidence="2 3">
    <name type="scientific">Actinidia rufa</name>
    <dbReference type="NCBI Taxonomy" id="165716"/>
    <lineage>
        <taxon>Eukaryota</taxon>
        <taxon>Viridiplantae</taxon>
        <taxon>Streptophyta</taxon>
        <taxon>Embryophyta</taxon>
        <taxon>Tracheophyta</taxon>
        <taxon>Spermatophyta</taxon>
        <taxon>Magnoliopsida</taxon>
        <taxon>eudicotyledons</taxon>
        <taxon>Gunneridae</taxon>
        <taxon>Pentapetalae</taxon>
        <taxon>asterids</taxon>
        <taxon>Ericales</taxon>
        <taxon>Actinidiaceae</taxon>
        <taxon>Actinidia</taxon>
    </lineage>
</organism>
<evidence type="ECO:0000259" key="1">
    <source>
        <dbReference type="PROSITE" id="PS50090"/>
    </source>
</evidence>
<dbReference type="EMBL" id="BJWL01000014">
    <property type="protein sequence ID" value="GFZ01090.1"/>
    <property type="molecule type" value="Genomic_DNA"/>
</dbReference>
<protein>
    <submittedName>
        <fullName evidence="2">Alcohol dehydrogenase transcription factor Myb/SANT-like family protein</fullName>
    </submittedName>
</protein>
<dbReference type="PANTHER" id="PTHR31307:SF43">
    <property type="entry name" value="TRIHELIX TRANSCRIPTION FACTOR ASIL2-LIKE"/>
    <property type="match status" value="1"/>
</dbReference>
<evidence type="ECO:0000313" key="2">
    <source>
        <dbReference type="EMBL" id="GFZ01090.1"/>
    </source>
</evidence>
<comment type="caution">
    <text evidence="2">The sequence shown here is derived from an EMBL/GenBank/DDBJ whole genome shotgun (WGS) entry which is preliminary data.</text>
</comment>
<feature type="domain" description="Myb-like" evidence="1">
    <location>
        <begin position="18"/>
        <end position="78"/>
    </location>
</feature>
<dbReference type="InterPro" id="IPR044822">
    <property type="entry name" value="Myb_DNA-bind_4"/>
</dbReference>
<dbReference type="FunFam" id="1.10.10.60:FF:000152">
    <property type="entry name" value="Trihelix transcription factor ASIL2"/>
    <property type="match status" value="1"/>
</dbReference>
<dbReference type="PANTHER" id="PTHR31307">
    <property type="entry name" value="TRIHELIX TRANSCRIPTION FACTOR ASIL2"/>
    <property type="match status" value="1"/>
</dbReference>
<dbReference type="InterPro" id="IPR044823">
    <property type="entry name" value="ASIL1/2-like"/>
</dbReference>
<dbReference type="Proteomes" id="UP000585474">
    <property type="component" value="Unassembled WGS sequence"/>
</dbReference>
<dbReference type="SMART" id="SM00595">
    <property type="entry name" value="MADF"/>
    <property type="match status" value="1"/>
</dbReference>
<dbReference type="InterPro" id="IPR001005">
    <property type="entry name" value="SANT/Myb"/>
</dbReference>
<sequence length="398" mass="43819">MSTTPAEKPPRKFPAPCWTQDETLALIDAYRDRWLALRRGYLRTADWDEVAEAVAVRCPAAGAAKTSAQCRHKMEKLRQRYRTEKQRSLSFPGRFFSSWFFFDNMDSLGIGSSSAVGSNQESANRTVDSIGGLLSIKGLSEHDLVDSVLRTKNSRPNIEGGVDLGSGFRGNQNLVTIGFRAKNSGKMDGNSMVLNGNSSYVDEGSDDDVGDHTDFGGGFRDRNPIDGKLVPPLFRAKKLEKIHGGFGANFDSNHDNGDGGGDDDDGGFFLCRATGFRTKGFGKNLGYSCPNLDSRFSNGFASGVGLGLGKKNRDRGVKRERGGIGEMVSSIKLLGDGFVMMEKMKMEMAREIEKMRMEMEMKRNELILESQRQIVDAFVTVLMEKKKKKASPTVLPES</sequence>
<dbReference type="AlphaFoldDB" id="A0A7J0FSC0"/>
<dbReference type="Pfam" id="PF13837">
    <property type="entry name" value="Myb_DNA-bind_4"/>
    <property type="match status" value="1"/>
</dbReference>
<proteinExistence type="predicted"/>
<evidence type="ECO:0000313" key="3">
    <source>
        <dbReference type="Proteomes" id="UP000585474"/>
    </source>
</evidence>
<reference evidence="2 3" key="1">
    <citation type="submission" date="2019-07" db="EMBL/GenBank/DDBJ databases">
        <title>De Novo Assembly of kiwifruit Actinidia rufa.</title>
        <authorList>
            <person name="Sugita-Konishi S."/>
            <person name="Sato K."/>
            <person name="Mori E."/>
            <person name="Abe Y."/>
            <person name="Kisaki G."/>
            <person name="Hamano K."/>
            <person name="Suezawa K."/>
            <person name="Otani M."/>
            <person name="Fukuda T."/>
            <person name="Manabe T."/>
            <person name="Gomi K."/>
            <person name="Tabuchi M."/>
            <person name="Akimitsu K."/>
            <person name="Kataoka I."/>
        </authorList>
    </citation>
    <scope>NUCLEOTIDE SEQUENCE [LARGE SCALE GENOMIC DNA]</scope>
    <source>
        <strain evidence="3">cv. Fuchu</strain>
    </source>
</reference>
<accession>A0A7J0FSC0</accession>
<dbReference type="OrthoDB" id="1901794at2759"/>
<gene>
    <name evidence="2" type="ORF">Acr_14g0007250</name>
</gene>
<dbReference type="PROSITE" id="PS50090">
    <property type="entry name" value="MYB_LIKE"/>
    <property type="match status" value="1"/>
</dbReference>
<dbReference type="Gene3D" id="1.10.10.60">
    <property type="entry name" value="Homeodomain-like"/>
    <property type="match status" value="1"/>
</dbReference>
<keyword evidence="3" id="KW-1185">Reference proteome</keyword>
<name>A0A7J0FSC0_9ERIC</name>